<feature type="coiled-coil region" evidence="1">
    <location>
        <begin position="513"/>
        <end position="547"/>
    </location>
</feature>
<keyword evidence="3" id="KW-1185">Reference proteome</keyword>
<reference evidence="2 3" key="2">
    <citation type="submission" date="2014-03" db="EMBL/GenBank/DDBJ databases">
        <title>The Genome Sequence of Anncaliia algerae insect isolate PRA339.</title>
        <authorList>
            <consortium name="The Broad Institute Genome Sequencing Platform"/>
            <consortium name="The Broad Institute Genome Sequencing Center for Infectious Disease"/>
            <person name="Cuomo C."/>
            <person name="Becnel J."/>
            <person name="Sanscrainte N."/>
            <person name="Walker B."/>
            <person name="Young S.K."/>
            <person name="Zeng Q."/>
            <person name="Gargeya S."/>
            <person name="Fitzgerald M."/>
            <person name="Haas B."/>
            <person name="Abouelleil A."/>
            <person name="Alvarado L."/>
            <person name="Arachchi H.M."/>
            <person name="Berlin A.M."/>
            <person name="Chapman S.B."/>
            <person name="Dewar J."/>
            <person name="Goldberg J."/>
            <person name="Griggs A."/>
            <person name="Gujja S."/>
            <person name="Hansen M."/>
            <person name="Howarth C."/>
            <person name="Imamovic A."/>
            <person name="Larimer J."/>
            <person name="McCowan C."/>
            <person name="Murphy C."/>
            <person name="Neiman D."/>
            <person name="Pearson M."/>
            <person name="Priest M."/>
            <person name="Roberts A."/>
            <person name="Saif S."/>
            <person name="Shea T."/>
            <person name="Sisk P."/>
            <person name="Sykes S."/>
            <person name="Wortman J."/>
            <person name="Nusbaum C."/>
            <person name="Birren B."/>
        </authorList>
    </citation>
    <scope>NUCLEOTIDE SEQUENCE [LARGE SCALE GENOMIC DNA]</scope>
    <source>
        <strain evidence="2 3">PRA339</strain>
    </source>
</reference>
<evidence type="ECO:0000313" key="3">
    <source>
        <dbReference type="Proteomes" id="UP000030655"/>
    </source>
</evidence>
<organism evidence="2 3">
    <name type="scientific">Anncaliia algerae PRA339</name>
    <dbReference type="NCBI Taxonomy" id="1288291"/>
    <lineage>
        <taxon>Eukaryota</taxon>
        <taxon>Fungi</taxon>
        <taxon>Fungi incertae sedis</taxon>
        <taxon>Microsporidia</taxon>
        <taxon>Tubulinosematoidea</taxon>
        <taxon>Tubulinosematidae</taxon>
        <taxon>Anncaliia</taxon>
    </lineage>
</organism>
<keyword evidence="1" id="KW-0175">Coiled coil</keyword>
<protein>
    <recommendedName>
        <fullName evidence="4">Lebercilin domain-containing protein</fullName>
    </recommendedName>
</protein>
<evidence type="ECO:0000313" key="2">
    <source>
        <dbReference type="EMBL" id="KCZ79633.1"/>
    </source>
</evidence>
<dbReference type="OrthoDB" id="2198059at2759"/>
<evidence type="ECO:0008006" key="4">
    <source>
        <dbReference type="Google" id="ProtNLM"/>
    </source>
</evidence>
<feature type="coiled-coil region" evidence="1">
    <location>
        <begin position="412"/>
        <end position="478"/>
    </location>
</feature>
<accession>A0A059EX90</accession>
<sequence length="554" mass="67086">MEKKETDISKELQSFFVPKIHQTPINTYSFETLKETLREICDERDNLKKQLLDQQDFLKQNVQKEIKEIQQKLNNEKSSNQTLKTINQELQASLDRLKKKEEELEIENKILIEHSKEEIRKLKDAFKITSPKKQDMNEVKELKIQNGLLKKKLEQKEESINFLNSELSKLVAPDDTIVKYKSYKKKYKKSKQKLNEKIKELDKEKNQLEKMKKDLIKMCKENEEQRKQLENISGLEESLTKKNTYNKEGINVDYKNKLEELRRKYNLREEDKNNNYKYSENVIRNEPFKKYNNEFERKYFNKPIEKEYYNKPIEKDYYSKSLDKGYLDGFEDNKYKRTNEDLIINNNYKRKYSQPNEEDFYSFDKNEEEFNKYKFYTPSNKPKRSTDMSFITKLNKFNSHEDMVNKSSKKDNLTFKKDLEEKNERMKEIEKKLEEIKEFNDKLKKEKKNKKDDSVKFLSLEEEEFKSIEDDLNKSIDENESVKLIEEKNYKSFIDNKTYENDEIKSVVTTSSFREMLKRTDNIKDKFNELENELEKIRNNRSKSMLEDEDSNFL</sequence>
<dbReference type="EMBL" id="KK365245">
    <property type="protein sequence ID" value="KCZ79633.1"/>
    <property type="molecule type" value="Genomic_DNA"/>
</dbReference>
<dbReference type="Proteomes" id="UP000030655">
    <property type="component" value="Unassembled WGS sequence"/>
</dbReference>
<name>A0A059EX90_9MICR</name>
<dbReference type="VEuPathDB" id="MicrosporidiaDB:H312_02973"/>
<reference evidence="3" key="1">
    <citation type="submission" date="2013-02" db="EMBL/GenBank/DDBJ databases">
        <authorList>
            <consortium name="The Broad Institute Genome Sequencing Platform"/>
            <person name="Cuomo C."/>
            <person name="Becnel J."/>
            <person name="Sanscrainte N."/>
            <person name="Walker B."/>
            <person name="Young S.K."/>
            <person name="Zeng Q."/>
            <person name="Gargeya S."/>
            <person name="Fitzgerald M."/>
            <person name="Haas B."/>
            <person name="Abouelleil A."/>
            <person name="Alvarado L."/>
            <person name="Arachchi H.M."/>
            <person name="Berlin A.M."/>
            <person name="Chapman S.B."/>
            <person name="Dewar J."/>
            <person name="Goldberg J."/>
            <person name="Griggs A."/>
            <person name="Gujja S."/>
            <person name="Hansen M."/>
            <person name="Howarth C."/>
            <person name="Imamovic A."/>
            <person name="Larimer J."/>
            <person name="McCowan C."/>
            <person name="Murphy C."/>
            <person name="Neiman D."/>
            <person name="Pearson M."/>
            <person name="Priest M."/>
            <person name="Roberts A."/>
            <person name="Saif S."/>
            <person name="Shea T."/>
            <person name="Sisk P."/>
            <person name="Sykes S."/>
            <person name="Wortman J."/>
            <person name="Nusbaum C."/>
            <person name="Birren B."/>
        </authorList>
    </citation>
    <scope>NUCLEOTIDE SEQUENCE [LARGE SCALE GENOMIC DNA]</scope>
    <source>
        <strain evidence="3">PRA339</strain>
    </source>
</reference>
<dbReference type="AlphaFoldDB" id="A0A059EX90"/>
<evidence type="ECO:0000256" key="1">
    <source>
        <dbReference type="SAM" id="Coils"/>
    </source>
</evidence>
<dbReference type="STRING" id="1288291.A0A059EX90"/>
<gene>
    <name evidence="2" type="ORF">H312_02973</name>
</gene>
<proteinExistence type="predicted"/>
<dbReference type="HOGENOM" id="CLU_491724_0_0_1"/>
<feature type="coiled-coil region" evidence="1">
    <location>
        <begin position="30"/>
        <end position="275"/>
    </location>
</feature>